<evidence type="ECO:0000256" key="6">
    <source>
        <dbReference type="ARBA" id="ARBA00022917"/>
    </source>
</evidence>
<dbReference type="PANTHER" id="PTHR11956:SF5">
    <property type="entry name" value="ARGININE--TRNA LIGASE, CYTOPLASMIC"/>
    <property type="match status" value="1"/>
</dbReference>
<comment type="catalytic activity">
    <reaction evidence="8">
        <text>tRNA(Arg) + L-arginine + ATP = L-arginyl-tRNA(Arg) + AMP + diphosphate</text>
        <dbReference type="Rhea" id="RHEA:20301"/>
        <dbReference type="Rhea" id="RHEA-COMP:9658"/>
        <dbReference type="Rhea" id="RHEA-COMP:9673"/>
        <dbReference type="ChEBI" id="CHEBI:30616"/>
        <dbReference type="ChEBI" id="CHEBI:32682"/>
        <dbReference type="ChEBI" id="CHEBI:33019"/>
        <dbReference type="ChEBI" id="CHEBI:78442"/>
        <dbReference type="ChEBI" id="CHEBI:78513"/>
        <dbReference type="ChEBI" id="CHEBI:456215"/>
        <dbReference type="EC" id="6.1.1.19"/>
    </reaction>
</comment>
<dbReference type="GO" id="GO:0004814">
    <property type="term" value="F:arginine-tRNA ligase activity"/>
    <property type="evidence" value="ECO:0007669"/>
    <property type="project" value="UniProtKB-UniRule"/>
</dbReference>
<gene>
    <name evidence="14" type="primary">argS</name>
    <name evidence="14" type="ORF">COT04_00770</name>
</gene>
<name>A0A2M6YQB3_9BACT</name>
<dbReference type="InterPro" id="IPR014729">
    <property type="entry name" value="Rossmann-like_a/b/a_fold"/>
</dbReference>
<evidence type="ECO:0000256" key="10">
    <source>
        <dbReference type="RuleBase" id="RU363038"/>
    </source>
</evidence>
<sequence>MMIADQIRKDLTVVLKKLKINSKKLVLEHPAEVNYGDYATNIALIVKSEIAPYDLANKIVNTWRSQGLPEYLAKIEVVKPGFINLSLENKFLITQIQEVIKKKRFTKNKAQKGVMVEFAHPNTHKQFHLGHLRNLCLGEAICRILIANKNEIYRVNYQGDVGLHVAKCLWGFLNLKKATPRSLRAKIELLGKAYVKGNKAYETNEKAKMEIEKLNQQIYSQDKEIIKLWEGTRAWSLEYFEQIYQRLGIKFDRLYFESQVAEEGKKMVLKGLKKKIFQESEGAIIFPGEKYGLHNRVFLNQKGLPTYEAKDLALAKQQFADFSPLKIFHVVGPEQKGYFEVVFKALEQVLPKTIGKEFHLMYGWVRLKKGKMSSRTGEVVLGEWLLDEVKKRLRKTYQMSESLAEKVAVGAVKYSLLNFNTLSEVVFDIEESINLAGDSGPYLQYTYARCQSVLTKAEGVKIEIINLHPHLKAEEIALLRTLYQFPEVVQQAGEKFSPNLICRFLFDLAQKYNLFYNRHSILKADNKELIRFRLFLTSAVSQVIKNGLNLLGIEAPEKM</sequence>
<dbReference type="EC" id="6.1.1.19" evidence="2 9"/>
<dbReference type="InterPro" id="IPR001278">
    <property type="entry name" value="Arg-tRNA-ligase"/>
</dbReference>
<feature type="coiled-coil region" evidence="11">
    <location>
        <begin position="197"/>
        <end position="224"/>
    </location>
</feature>
<keyword evidence="5 10" id="KW-0067">ATP-binding</keyword>
<evidence type="ECO:0000256" key="9">
    <source>
        <dbReference type="NCBIfam" id="TIGR00456"/>
    </source>
</evidence>
<dbReference type="SUPFAM" id="SSF47323">
    <property type="entry name" value="Anticodon-binding domain of a subclass of class I aminoacyl-tRNA synthetases"/>
    <property type="match status" value="1"/>
</dbReference>
<dbReference type="GO" id="GO:0006420">
    <property type="term" value="P:arginyl-tRNA aminoacylation"/>
    <property type="evidence" value="ECO:0007669"/>
    <property type="project" value="UniProtKB-UniRule"/>
</dbReference>
<dbReference type="SUPFAM" id="SSF52374">
    <property type="entry name" value="Nucleotidylyl transferase"/>
    <property type="match status" value="1"/>
</dbReference>
<dbReference type="Gene3D" id="3.40.50.620">
    <property type="entry name" value="HUPs"/>
    <property type="match status" value="1"/>
</dbReference>
<evidence type="ECO:0000313" key="15">
    <source>
        <dbReference type="Proteomes" id="UP000229559"/>
    </source>
</evidence>
<dbReference type="InterPro" id="IPR008909">
    <property type="entry name" value="DALR_anticod-bd"/>
</dbReference>
<dbReference type="AlphaFoldDB" id="A0A2M6YQB3"/>
<evidence type="ECO:0000313" key="14">
    <source>
        <dbReference type="EMBL" id="PIU33301.1"/>
    </source>
</evidence>
<evidence type="ECO:0000256" key="7">
    <source>
        <dbReference type="ARBA" id="ARBA00023146"/>
    </source>
</evidence>
<dbReference type="SMART" id="SM01016">
    <property type="entry name" value="Arg_tRNA_synt_N"/>
    <property type="match status" value="1"/>
</dbReference>
<evidence type="ECO:0000259" key="12">
    <source>
        <dbReference type="SMART" id="SM00836"/>
    </source>
</evidence>
<evidence type="ECO:0000259" key="13">
    <source>
        <dbReference type="SMART" id="SM01016"/>
    </source>
</evidence>
<evidence type="ECO:0000256" key="2">
    <source>
        <dbReference type="ARBA" id="ARBA00012837"/>
    </source>
</evidence>
<dbReference type="Pfam" id="PF05746">
    <property type="entry name" value="DALR_1"/>
    <property type="match status" value="1"/>
</dbReference>
<dbReference type="Proteomes" id="UP000229559">
    <property type="component" value="Unassembled WGS sequence"/>
</dbReference>
<dbReference type="Pfam" id="PF03485">
    <property type="entry name" value="Arg_tRNA_synt_N"/>
    <property type="match status" value="1"/>
</dbReference>
<evidence type="ECO:0000256" key="3">
    <source>
        <dbReference type="ARBA" id="ARBA00022598"/>
    </source>
</evidence>
<dbReference type="Gene3D" id="3.30.1360.70">
    <property type="entry name" value="Arginyl tRNA synthetase N-terminal domain"/>
    <property type="match status" value="1"/>
</dbReference>
<dbReference type="NCBIfam" id="TIGR00456">
    <property type="entry name" value="argS"/>
    <property type="match status" value="1"/>
</dbReference>
<keyword evidence="4 10" id="KW-0547">Nucleotide-binding</keyword>
<dbReference type="InterPro" id="IPR009080">
    <property type="entry name" value="tRNAsynth_Ia_anticodon-bd"/>
</dbReference>
<evidence type="ECO:0000256" key="4">
    <source>
        <dbReference type="ARBA" id="ARBA00022741"/>
    </source>
</evidence>
<dbReference type="SUPFAM" id="SSF55190">
    <property type="entry name" value="Arginyl-tRNA synthetase (ArgRS), N-terminal 'additional' domain"/>
    <property type="match status" value="1"/>
</dbReference>
<dbReference type="Gene3D" id="1.10.730.10">
    <property type="entry name" value="Isoleucyl-tRNA Synthetase, Domain 1"/>
    <property type="match status" value="1"/>
</dbReference>
<evidence type="ECO:0000256" key="1">
    <source>
        <dbReference type="ARBA" id="ARBA00005594"/>
    </source>
</evidence>
<dbReference type="PRINTS" id="PR01038">
    <property type="entry name" value="TRNASYNTHARG"/>
</dbReference>
<dbReference type="GO" id="GO:0005524">
    <property type="term" value="F:ATP binding"/>
    <property type="evidence" value="ECO:0007669"/>
    <property type="project" value="UniProtKB-KW"/>
</dbReference>
<feature type="domain" description="Arginyl tRNA synthetase N-terminal" evidence="13">
    <location>
        <begin position="5"/>
        <end position="87"/>
    </location>
</feature>
<dbReference type="SMART" id="SM00836">
    <property type="entry name" value="DALR_1"/>
    <property type="match status" value="1"/>
</dbReference>
<dbReference type="InterPro" id="IPR035684">
    <property type="entry name" value="ArgRS_core"/>
</dbReference>
<organism evidence="14 15">
    <name type="scientific">Candidatus Shapirobacteria bacterium CG07_land_8_20_14_0_80_39_12</name>
    <dbReference type="NCBI Taxonomy" id="1974480"/>
    <lineage>
        <taxon>Bacteria</taxon>
        <taxon>Candidatus Shapironibacteriota</taxon>
    </lineage>
</organism>
<dbReference type="InterPro" id="IPR036695">
    <property type="entry name" value="Arg-tRNA-synth_N_sf"/>
</dbReference>
<keyword evidence="11" id="KW-0175">Coiled coil</keyword>
<proteinExistence type="inferred from homology"/>
<evidence type="ECO:0000256" key="11">
    <source>
        <dbReference type="SAM" id="Coils"/>
    </source>
</evidence>
<reference evidence="15" key="1">
    <citation type="submission" date="2017-09" db="EMBL/GenBank/DDBJ databases">
        <title>Depth-based differentiation of microbial function through sediment-hosted aquifers and enrichment of novel symbionts in the deep terrestrial subsurface.</title>
        <authorList>
            <person name="Probst A.J."/>
            <person name="Ladd B."/>
            <person name="Jarett J.K."/>
            <person name="Geller-Mcgrath D.E."/>
            <person name="Sieber C.M.K."/>
            <person name="Emerson J.B."/>
            <person name="Anantharaman K."/>
            <person name="Thomas B.C."/>
            <person name="Malmstrom R."/>
            <person name="Stieglmeier M."/>
            <person name="Klingl A."/>
            <person name="Woyke T."/>
            <person name="Ryan C.M."/>
            <person name="Banfield J.F."/>
        </authorList>
    </citation>
    <scope>NUCLEOTIDE SEQUENCE [LARGE SCALE GENOMIC DNA]</scope>
</reference>
<protein>
    <recommendedName>
        <fullName evidence="2 9">Arginine--tRNA ligase</fullName>
        <ecNumber evidence="2 9">6.1.1.19</ecNumber>
    </recommendedName>
</protein>
<comment type="similarity">
    <text evidence="1 10">Belongs to the class-I aminoacyl-tRNA synthetase family.</text>
</comment>
<dbReference type="PANTHER" id="PTHR11956">
    <property type="entry name" value="ARGINYL-TRNA SYNTHETASE"/>
    <property type="match status" value="1"/>
</dbReference>
<feature type="domain" description="DALR anticodon binding" evidence="12">
    <location>
        <begin position="443"/>
        <end position="559"/>
    </location>
</feature>
<dbReference type="FunFam" id="1.10.730.10:FF:000006">
    <property type="entry name" value="Arginyl-tRNA synthetase 2, mitochondrial"/>
    <property type="match status" value="1"/>
</dbReference>
<dbReference type="Pfam" id="PF00750">
    <property type="entry name" value="tRNA-synt_1d"/>
    <property type="match status" value="1"/>
</dbReference>
<keyword evidence="7 10" id="KW-0030">Aminoacyl-tRNA synthetase</keyword>
<dbReference type="EMBL" id="PEXA01000024">
    <property type="protein sequence ID" value="PIU33301.1"/>
    <property type="molecule type" value="Genomic_DNA"/>
</dbReference>
<dbReference type="GO" id="GO:0005737">
    <property type="term" value="C:cytoplasm"/>
    <property type="evidence" value="ECO:0007669"/>
    <property type="project" value="UniProtKB-UniRule"/>
</dbReference>
<evidence type="ECO:0000256" key="5">
    <source>
        <dbReference type="ARBA" id="ARBA00022840"/>
    </source>
</evidence>
<keyword evidence="3 10" id="KW-0436">Ligase</keyword>
<accession>A0A2M6YQB3</accession>
<dbReference type="CDD" id="cd07956">
    <property type="entry name" value="Anticodon_Ia_Arg"/>
    <property type="match status" value="1"/>
</dbReference>
<keyword evidence="6 10" id="KW-0648">Protein biosynthesis</keyword>
<comment type="caution">
    <text evidence="14">The sequence shown here is derived from an EMBL/GenBank/DDBJ whole genome shotgun (WGS) entry which is preliminary data.</text>
</comment>
<evidence type="ECO:0000256" key="8">
    <source>
        <dbReference type="ARBA" id="ARBA00049339"/>
    </source>
</evidence>
<dbReference type="InterPro" id="IPR005148">
    <property type="entry name" value="Arg-tRNA-synth_N"/>
</dbReference>